<gene>
    <name evidence="4" type="ORF">FKW44_013145</name>
</gene>
<dbReference type="Pfam" id="PF12796">
    <property type="entry name" value="Ank_2"/>
    <property type="match status" value="1"/>
</dbReference>
<dbReference type="PANTHER" id="PTHR24178">
    <property type="entry name" value="MOLTING PROTEIN MLT-4"/>
    <property type="match status" value="1"/>
</dbReference>
<keyword evidence="5" id="KW-1185">Reference proteome</keyword>
<accession>A0A7T8HKI6</accession>
<dbReference type="AlphaFoldDB" id="A0A7T8HKI6"/>
<dbReference type="PROSITE" id="PS50088">
    <property type="entry name" value="ANK_REPEAT"/>
    <property type="match status" value="2"/>
</dbReference>
<dbReference type="GO" id="GO:0036371">
    <property type="term" value="P:protein localization to T-tubule"/>
    <property type="evidence" value="ECO:0007669"/>
    <property type="project" value="TreeGrafter"/>
</dbReference>
<dbReference type="InterPro" id="IPR036770">
    <property type="entry name" value="Ankyrin_rpt-contain_sf"/>
</dbReference>
<evidence type="ECO:0000256" key="2">
    <source>
        <dbReference type="ARBA" id="ARBA00023043"/>
    </source>
</evidence>
<name>A0A7T8HKI6_CALRO</name>
<evidence type="ECO:0000256" key="3">
    <source>
        <dbReference type="PROSITE-ProRule" id="PRU00023"/>
    </source>
</evidence>
<proteinExistence type="predicted"/>
<dbReference type="PANTHER" id="PTHR24178:SF21">
    <property type="entry name" value="ANKYRIN REPEAT DOMAIN 52-RELATED"/>
    <property type="match status" value="1"/>
</dbReference>
<dbReference type="Pfam" id="PF00023">
    <property type="entry name" value="Ank"/>
    <property type="match status" value="1"/>
</dbReference>
<dbReference type="GO" id="GO:0055117">
    <property type="term" value="P:regulation of cardiac muscle contraction"/>
    <property type="evidence" value="ECO:0007669"/>
    <property type="project" value="TreeGrafter"/>
</dbReference>
<feature type="non-terminal residue" evidence="4">
    <location>
        <position position="1"/>
    </location>
</feature>
<protein>
    <submittedName>
        <fullName evidence="4">Poly polymerase</fullName>
    </submittedName>
</protein>
<dbReference type="GO" id="GO:0030315">
    <property type="term" value="C:T-tubule"/>
    <property type="evidence" value="ECO:0007669"/>
    <property type="project" value="TreeGrafter"/>
</dbReference>
<keyword evidence="1" id="KW-0677">Repeat</keyword>
<sequence length="202" mass="21802">MSLSLSFAGPSWLEIQINLEGEFLVIYSSIVIISRYRLDGIFSQWAPLPQPFLPGLPSPQHEICSSALLSILRNVLSVWWFGPSRSGGPSDPLRELFEACKSGDAESVRALVTPSNVNAKDTSGRGSSPLHFSAGYGRRSAVEILLLMGANVSARDDGGLIPLHNACSFGHAEDNWSYTPLHEAAVKGKTDICILLLQHGAD</sequence>
<feature type="repeat" description="ANK" evidence="3">
    <location>
        <begin position="176"/>
        <end position="202"/>
    </location>
</feature>
<evidence type="ECO:0000256" key="1">
    <source>
        <dbReference type="ARBA" id="ARBA00022737"/>
    </source>
</evidence>
<dbReference type="EMBL" id="CP045897">
    <property type="protein sequence ID" value="QQP51708.1"/>
    <property type="molecule type" value="Genomic_DNA"/>
</dbReference>
<organism evidence="4 5">
    <name type="scientific">Caligus rogercresseyi</name>
    <name type="common">Sea louse</name>
    <dbReference type="NCBI Taxonomy" id="217165"/>
    <lineage>
        <taxon>Eukaryota</taxon>
        <taxon>Metazoa</taxon>
        <taxon>Ecdysozoa</taxon>
        <taxon>Arthropoda</taxon>
        <taxon>Crustacea</taxon>
        <taxon>Multicrustacea</taxon>
        <taxon>Hexanauplia</taxon>
        <taxon>Copepoda</taxon>
        <taxon>Siphonostomatoida</taxon>
        <taxon>Caligidae</taxon>
        <taxon>Caligus</taxon>
    </lineage>
</organism>
<evidence type="ECO:0000313" key="5">
    <source>
        <dbReference type="Proteomes" id="UP000595437"/>
    </source>
</evidence>
<evidence type="ECO:0000313" key="4">
    <source>
        <dbReference type="EMBL" id="QQP51708.1"/>
    </source>
</evidence>
<dbReference type="Proteomes" id="UP000595437">
    <property type="component" value="Chromosome 8"/>
</dbReference>
<dbReference type="OrthoDB" id="4772757at2759"/>
<keyword evidence="2 3" id="KW-0040">ANK repeat</keyword>
<dbReference type="GO" id="GO:1904108">
    <property type="term" value="P:protein localization to ciliary inversin compartment"/>
    <property type="evidence" value="ECO:0007669"/>
    <property type="project" value="TreeGrafter"/>
</dbReference>
<dbReference type="SMART" id="SM00248">
    <property type="entry name" value="ANK"/>
    <property type="match status" value="2"/>
</dbReference>
<dbReference type="InterPro" id="IPR002110">
    <property type="entry name" value="Ankyrin_rpt"/>
</dbReference>
<dbReference type="PROSITE" id="PS50297">
    <property type="entry name" value="ANK_REP_REGION"/>
    <property type="match status" value="2"/>
</dbReference>
<dbReference type="Gene3D" id="1.25.40.20">
    <property type="entry name" value="Ankyrin repeat-containing domain"/>
    <property type="match status" value="2"/>
</dbReference>
<reference evidence="5" key="1">
    <citation type="submission" date="2021-01" db="EMBL/GenBank/DDBJ databases">
        <title>Caligus Genome Assembly.</title>
        <authorList>
            <person name="Gallardo-Escarate C."/>
        </authorList>
    </citation>
    <scope>NUCLEOTIDE SEQUENCE [LARGE SCALE GENOMIC DNA]</scope>
</reference>
<dbReference type="SUPFAM" id="SSF48403">
    <property type="entry name" value="Ankyrin repeat"/>
    <property type="match status" value="1"/>
</dbReference>
<feature type="repeat" description="ANK" evidence="3">
    <location>
        <begin position="125"/>
        <end position="157"/>
    </location>
</feature>
<dbReference type="GO" id="GO:0005929">
    <property type="term" value="C:cilium"/>
    <property type="evidence" value="ECO:0007669"/>
    <property type="project" value="TreeGrafter"/>
</dbReference>